<evidence type="ECO:0000256" key="11">
    <source>
        <dbReference type="ARBA" id="ARBA00023180"/>
    </source>
</evidence>
<keyword evidence="8 13" id="KW-1133">Transmembrane helix</keyword>
<dbReference type="FunFam" id="3.40.50.300:FF:000232">
    <property type="entry name" value="ATP-binding cassette, sub-family A (ABC1), member 1"/>
    <property type="match status" value="1"/>
</dbReference>
<dbReference type="Pfam" id="PF00005">
    <property type="entry name" value="ABC_tran"/>
    <property type="match status" value="2"/>
</dbReference>
<dbReference type="FunFam" id="3.40.50.300:FF:000264">
    <property type="entry name" value="ATP-binding cassette, sub-family A (ABC1), member 1"/>
    <property type="match status" value="1"/>
</dbReference>
<evidence type="ECO:0000256" key="12">
    <source>
        <dbReference type="ARBA" id="ARBA00034036"/>
    </source>
</evidence>
<keyword evidence="14" id="KW-0732">Signal</keyword>
<keyword evidence="10" id="KW-1015">Disulfide bond</keyword>
<dbReference type="SUPFAM" id="SSF52540">
    <property type="entry name" value="P-loop containing nucleoside triphosphate hydrolases"/>
    <property type="match status" value="2"/>
</dbReference>
<dbReference type="InterPro" id="IPR013525">
    <property type="entry name" value="ABC2_TM"/>
</dbReference>
<comment type="subcellular location">
    <subcellularLocation>
        <location evidence="1">Membrane</location>
        <topology evidence="1">Multi-pass membrane protein</topology>
    </subcellularLocation>
</comment>
<protein>
    <recommendedName>
        <fullName evidence="2">P-type phospholipid transporter</fullName>
        <ecNumber evidence="2">7.6.2.1</ecNumber>
    </recommendedName>
</protein>
<dbReference type="Ensembl" id="ENSCCRT00015038379.1">
    <property type="protein sequence ID" value="ENSCCRP00015037098.1"/>
    <property type="gene ID" value="ENSCCRG00015008893.1"/>
</dbReference>
<feature type="transmembrane region" description="Helical" evidence="13">
    <location>
        <begin position="1586"/>
        <end position="1608"/>
    </location>
</feature>
<keyword evidence="5" id="KW-0547">Nucleotide-binding</keyword>
<evidence type="ECO:0000256" key="14">
    <source>
        <dbReference type="SAM" id="SignalP"/>
    </source>
</evidence>
<dbReference type="GO" id="GO:0005524">
    <property type="term" value="F:ATP binding"/>
    <property type="evidence" value="ECO:0007669"/>
    <property type="project" value="UniProtKB-KW"/>
</dbReference>
<dbReference type="Gene3D" id="3.40.50.300">
    <property type="entry name" value="P-loop containing nucleotide triphosphate hydrolases"/>
    <property type="match status" value="2"/>
</dbReference>
<feature type="transmembrane region" description="Helical" evidence="13">
    <location>
        <begin position="1785"/>
        <end position="1807"/>
    </location>
</feature>
<evidence type="ECO:0000256" key="1">
    <source>
        <dbReference type="ARBA" id="ARBA00004141"/>
    </source>
</evidence>
<dbReference type="GO" id="GO:0005548">
    <property type="term" value="F:phospholipid transporter activity"/>
    <property type="evidence" value="ECO:0007669"/>
    <property type="project" value="UniProtKB-ARBA"/>
</dbReference>
<sequence>MEIMWPVVLFIGLVWLRRANPLYRQHECHFPNKAMPSTGILPWIQGIFCNANNPCFQHPTRGESPGLVSNYNNSILARFWVDAQELLFEDTEFLQLGRLWRELVTMSNFMDTLRTNPDLIAGRGVKVEDILKDDETLTSYLLRDVPLTDSVVDQLVRSQIRPEQFAYGVPDLHLKDIACSRTLLERFLIFPSRWGLYAVRNAMCVLTPQRLQIIEDKFYASLDFFKLFRLLPLVLDNYSNGLDLHFWARLLPDVSEKLKLFERPSSQDLLEVVSPLLQSHDSPSFSQLMAATSSLFCGYTEGAFSRVTSFNWYEDNNYKAFLGINSTRGEGKYNYDHTATPFCNDLMKDLESNPVTRIVWSSVKPFLMGKILYAPDSPAVRQLIKNANTTFEELERLRNMGRAWEEVGPQVWSFFQEGVQMNMLRDSIRNPTVMDYINKGLKDTPFTGQHILNFLYNGPEEGRDQNMPNFDWRNIFNLTDQVIRLINRYGECLVLDKFSAISDEDQLTHRAQDLLGESKFWAGLVFVDMYSWTTKVPPHVKFKIRMDIDLVERTNKIKDRYWDPGPRADPMDDLRYIWGGFAYLQDMIEHGIIKTHTGKEWPLGVYLQQMPYPCYVDDLFMLTLNRCFPIFMVLAWVYSVSMTVKSIVLEKEMRLKETLKAMGVTNRVLWCTWFIDTFFMMASSTALLTLIIMGGKVLNYSNPIILFLFLLTFTTATIMQCFLMSVFFNKANLAAACSGIIYFTLYLPHIVCFAWQDRITKDMKIMASLMSQVAFGFGTEYLSRYEEQGLGLQWDNIQTSLLEGDEFSFLISIIMMVLDTILYGILAWYLDNVFPGQYGIGRPFYFPIQPSYWLNRPEPLKQGELFFEPEPSGLVAGVCVENLYKMFSGSSRPAVDGLSITFYEGQITAFLGHNGAGKTTTMSILTGMFPPSSGTAYIYGKDIRTDMDAIRKSLGMCPQHNIIFHHMTVAEHILFYSLLKGRPLPEAQLEVENMLEDLGLPHKRNEEAQNLSGGMQRKLSVAMAFVGGAKVVFLDEPTSGVDPYSRRSIWDLLLKYRAGRTVILSTHHMDEADLLSDRVAIISQGRLYCCGSPLFLKNCLGAGFYLTLVLFWFLQGQCDCTEDCSCKCSLCTKFKESSVEQPRITERQMEGDIERITALVHHHVPEARLIEVIGQELTFLLPSRGFKHRSYASLFRELEETLADMGLSSFGVSDTSLEEKSLASLYRENTVKVNIEEGDDTQNGRGSHQVKGIFLVLKQFFALVIKRFHHTTRSGKDFLAQIVLPASFVLVSLMFTLIVPPFGEYPSLTLSPWMYGRQFTFFSNEQMQSSDMRYFGEVLLNRPGFGTRCMVDEPLEDYPCNNITTEWEMPLVNPALIEMLGNPEWTDISPSPSCQCSTPNKLTMLPVCPEGAGGLPPPQRIQSTGDVLMDLTGRNISDYLVKTYPNLIRTSLKSKYWVNEQRYGGISVGGLLPVLDVDHKAIQNAAAQLGHLLNVTGGRYSKLTLQEFGTFLRYMETENNVKVWFNNKGWHAMVAFMNVANNAILRANLPPGADLNEYGITAINHPLNLTKEQLSEVTVLTTSVDAVVAICVIFAMSFVPASFVLYLIQERVTQAKHLQFVSGVSPLVYWIANFFWDMINYAVSAAMVVGIFIAFDKKCYTSPGNLQALIALLMLYGWSVTPMMYPMSYVFNVPSTAYVSLSCINLFIGINSSAITFILDLFDSTEALYKCNQVLKKALLVFPHFCLGRGLIDMAMNRAVMDVYARFGEDFSLDPFSWDFVGKNVMFMVIEGFVYFILNVLIQYRFFLDHWMSDFKKPPITDEDVDVAKEREKVYKGGSSSDILQIKDLSKTYTGTIRPAVDRICVGVSPGECFGLLGVNGAGKTTTFKMLTGDIDVTSGEAVVTGYSILTNILDVHQNMGYCPQFDAIDDLLTGREHLHLYARLRGVPESEISRVAEWGIQKLGLFEYAGCTAGTYSGGNKRKLSTAIAMIGCPALLLLDEPTTGMDPHSRRFLWNSIMSVIQGGRAVVLTSHSMEECEALCTRLAIMVNGTFKCLGTIQHLKYKFGDGYVVTMKIRAAKEGTVPDLNPAEAFMESTFPGCIQREKHYNTLQYEIASSSLAQIFQLVLANKEMLNIEDYSVSQTTLDQVFVNFAKQQSGEDDAIVLHPRAAGARRDMRVFPVKTKA</sequence>
<feature type="transmembrane region" description="Helical" evidence="13">
    <location>
        <begin position="733"/>
        <end position="756"/>
    </location>
</feature>
<proteinExistence type="predicted"/>
<dbReference type="InterPro" id="IPR003439">
    <property type="entry name" value="ABC_transporter-like_ATP-bd"/>
</dbReference>
<keyword evidence="7" id="KW-1278">Translocase</keyword>
<evidence type="ECO:0000256" key="4">
    <source>
        <dbReference type="ARBA" id="ARBA00022692"/>
    </source>
</evidence>
<feature type="chain" id="PRO_5034806065" description="P-type phospholipid transporter" evidence="14">
    <location>
        <begin position="20"/>
        <end position="2187"/>
    </location>
</feature>
<evidence type="ECO:0000256" key="9">
    <source>
        <dbReference type="ARBA" id="ARBA00023136"/>
    </source>
</evidence>
<feature type="transmembrane region" description="Helical" evidence="13">
    <location>
        <begin position="704"/>
        <end position="726"/>
    </location>
</feature>
<dbReference type="GO" id="GO:0016887">
    <property type="term" value="F:ATP hydrolysis activity"/>
    <property type="evidence" value="ECO:0007669"/>
    <property type="project" value="InterPro"/>
</dbReference>
<dbReference type="PROSITE" id="PS00211">
    <property type="entry name" value="ABC_TRANSPORTER_1"/>
    <property type="match status" value="1"/>
</dbReference>
<feature type="transmembrane region" description="Helical" evidence="13">
    <location>
        <begin position="1638"/>
        <end position="1655"/>
    </location>
</feature>
<accession>A0A8C1UHY2</accession>
<evidence type="ECO:0000256" key="3">
    <source>
        <dbReference type="ARBA" id="ARBA00022553"/>
    </source>
</evidence>
<organism evidence="16 17">
    <name type="scientific">Cyprinus carpio</name>
    <name type="common">Common carp</name>
    <dbReference type="NCBI Taxonomy" id="7962"/>
    <lineage>
        <taxon>Eukaryota</taxon>
        <taxon>Metazoa</taxon>
        <taxon>Chordata</taxon>
        <taxon>Craniata</taxon>
        <taxon>Vertebrata</taxon>
        <taxon>Euteleostomi</taxon>
        <taxon>Actinopterygii</taxon>
        <taxon>Neopterygii</taxon>
        <taxon>Teleostei</taxon>
        <taxon>Ostariophysi</taxon>
        <taxon>Cypriniformes</taxon>
        <taxon>Cyprinidae</taxon>
        <taxon>Cyprininae</taxon>
        <taxon>Cyprinus</taxon>
    </lineage>
</organism>
<dbReference type="Pfam" id="PF12698">
    <property type="entry name" value="ABC2_membrane_3"/>
    <property type="match status" value="2"/>
</dbReference>
<dbReference type="InterPro" id="IPR056264">
    <property type="entry name" value="R2_ABCA1-4-like"/>
</dbReference>
<dbReference type="CDD" id="cd03263">
    <property type="entry name" value="ABC_subfamily_A"/>
    <property type="match status" value="2"/>
</dbReference>
<feature type="domain" description="ABC transporter" evidence="15">
    <location>
        <begin position="1844"/>
        <end position="2076"/>
    </location>
</feature>
<evidence type="ECO:0000256" key="5">
    <source>
        <dbReference type="ARBA" id="ARBA00022741"/>
    </source>
</evidence>
<dbReference type="PANTHER" id="PTHR19229">
    <property type="entry name" value="ATP-BINDING CASSETTE TRANSPORTER SUBFAMILY A ABCA"/>
    <property type="match status" value="1"/>
</dbReference>
<feature type="transmembrane region" description="Helical" evidence="13">
    <location>
        <begin position="1667"/>
        <end position="1685"/>
    </location>
</feature>
<evidence type="ECO:0000256" key="8">
    <source>
        <dbReference type="ARBA" id="ARBA00022989"/>
    </source>
</evidence>
<dbReference type="Proteomes" id="UP000694700">
    <property type="component" value="Unplaced"/>
</dbReference>
<dbReference type="EC" id="7.6.2.1" evidence="2"/>
<feature type="domain" description="ABC transporter" evidence="15">
    <location>
        <begin position="878"/>
        <end position="1109"/>
    </location>
</feature>
<reference evidence="16" key="1">
    <citation type="submission" date="2025-08" db="UniProtKB">
        <authorList>
            <consortium name="Ensembl"/>
        </authorList>
    </citation>
    <scope>IDENTIFICATION</scope>
</reference>
<evidence type="ECO:0000256" key="7">
    <source>
        <dbReference type="ARBA" id="ARBA00022967"/>
    </source>
</evidence>
<evidence type="ECO:0000313" key="16">
    <source>
        <dbReference type="Ensembl" id="ENSCCRP00015037098.1"/>
    </source>
</evidence>
<dbReference type="Pfam" id="PF23321">
    <property type="entry name" value="R1_ABCA1"/>
    <property type="match status" value="1"/>
</dbReference>
<feature type="transmembrane region" description="Helical" evidence="13">
    <location>
        <begin position="1697"/>
        <end position="1722"/>
    </location>
</feature>
<feature type="signal peptide" evidence="14">
    <location>
        <begin position="1"/>
        <end position="19"/>
    </location>
</feature>
<evidence type="ECO:0000256" key="13">
    <source>
        <dbReference type="SAM" id="Phobius"/>
    </source>
</evidence>
<name>A0A8C1UHY2_CYPCA</name>
<evidence type="ECO:0000259" key="15">
    <source>
        <dbReference type="PROSITE" id="PS50893"/>
    </source>
</evidence>
<dbReference type="GO" id="GO:0140326">
    <property type="term" value="F:ATPase-coupled intramembrane lipid transporter activity"/>
    <property type="evidence" value="ECO:0007669"/>
    <property type="project" value="UniProtKB-EC"/>
</dbReference>
<keyword evidence="11" id="KW-0325">Glycoprotein</keyword>
<evidence type="ECO:0000256" key="10">
    <source>
        <dbReference type="ARBA" id="ARBA00023157"/>
    </source>
</evidence>
<feature type="transmembrane region" description="Helical" evidence="13">
    <location>
        <begin position="668"/>
        <end position="692"/>
    </location>
</feature>
<dbReference type="GO" id="GO:0140359">
    <property type="term" value="F:ABC-type transporter activity"/>
    <property type="evidence" value="ECO:0007669"/>
    <property type="project" value="InterPro"/>
</dbReference>
<dbReference type="InterPro" id="IPR027417">
    <property type="entry name" value="P-loop_NTPase"/>
</dbReference>
<keyword evidence="6" id="KW-0067">ATP-binding</keyword>
<keyword evidence="9 13" id="KW-0472">Membrane</keyword>
<feature type="transmembrane region" description="Helical" evidence="13">
    <location>
        <begin position="628"/>
        <end position="648"/>
    </location>
</feature>
<dbReference type="PROSITE" id="PS50893">
    <property type="entry name" value="ABC_TRANSPORTER_2"/>
    <property type="match status" value="2"/>
</dbReference>
<keyword evidence="3" id="KW-0597">Phosphoprotein</keyword>
<feature type="transmembrane region" description="Helical" evidence="13">
    <location>
        <begin position="809"/>
        <end position="830"/>
    </location>
</feature>
<dbReference type="InterPro" id="IPR003593">
    <property type="entry name" value="AAA+_ATPase"/>
</dbReference>
<comment type="catalytic activity">
    <reaction evidence="12">
        <text>ATP + H2O + phospholipidSide 1 = ADP + phosphate + phospholipidSide 2.</text>
        <dbReference type="EC" id="7.6.2.1"/>
    </reaction>
</comment>
<dbReference type="GO" id="GO:0016020">
    <property type="term" value="C:membrane"/>
    <property type="evidence" value="ECO:0007669"/>
    <property type="project" value="UniProtKB-SubCell"/>
</dbReference>
<dbReference type="PANTHER" id="PTHR19229:SF190">
    <property type="entry name" value="RETINAL-SPECIFIC PHOSPHOLIPID-TRANSPORTING ATPASE ABCA4"/>
    <property type="match status" value="1"/>
</dbReference>
<feature type="transmembrane region" description="Helical" evidence="13">
    <location>
        <begin position="1278"/>
        <end position="1299"/>
    </location>
</feature>
<dbReference type="InterPro" id="IPR026082">
    <property type="entry name" value="ABCA"/>
</dbReference>
<keyword evidence="4 13" id="KW-0812">Transmembrane</keyword>
<dbReference type="InterPro" id="IPR017871">
    <property type="entry name" value="ABC_transporter-like_CS"/>
</dbReference>
<dbReference type="SMART" id="SM00382">
    <property type="entry name" value="AAA"/>
    <property type="match status" value="2"/>
</dbReference>
<evidence type="ECO:0000256" key="6">
    <source>
        <dbReference type="ARBA" id="ARBA00022840"/>
    </source>
</evidence>
<evidence type="ECO:0000313" key="17">
    <source>
        <dbReference type="Proteomes" id="UP000694700"/>
    </source>
</evidence>
<evidence type="ECO:0000256" key="2">
    <source>
        <dbReference type="ARBA" id="ARBA00012189"/>
    </source>
</evidence>